<dbReference type="PANTHER" id="PTHR30146">
    <property type="entry name" value="LACI-RELATED TRANSCRIPTIONAL REPRESSOR"/>
    <property type="match status" value="1"/>
</dbReference>
<dbReference type="Gene3D" id="1.10.260.40">
    <property type="entry name" value="lambda repressor-like DNA-binding domains"/>
    <property type="match status" value="1"/>
</dbReference>
<dbReference type="SUPFAM" id="SSF47413">
    <property type="entry name" value="lambda repressor-like DNA-binding domains"/>
    <property type="match status" value="1"/>
</dbReference>
<feature type="domain" description="HTH lacI-type" evidence="4">
    <location>
        <begin position="11"/>
        <end position="65"/>
    </location>
</feature>
<dbReference type="GO" id="GO:0000976">
    <property type="term" value="F:transcription cis-regulatory region binding"/>
    <property type="evidence" value="ECO:0007669"/>
    <property type="project" value="TreeGrafter"/>
</dbReference>
<dbReference type="Pfam" id="PF13377">
    <property type="entry name" value="Peripla_BP_3"/>
    <property type="match status" value="1"/>
</dbReference>
<evidence type="ECO:0000256" key="1">
    <source>
        <dbReference type="ARBA" id="ARBA00023015"/>
    </source>
</evidence>
<comment type="caution">
    <text evidence="5">The sequence shown here is derived from an EMBL/GenBank/DDBJ whole genome shotgun (WGS) entry which is preliminary data.</text>
</comment>
<accession>A0A2R5ENU1</accession>
<dbReference type="GO" id="GO:0003700">
    <property type="term" value="F:DNA-binding transcription factor activity"/>
    <property type="evidence" value="ECO:0007669"/>
    <property type="project" value="TreeGrafter"/>
</dbReference>
<dbReference type="InterPro" id="IPR028082">
    <property type="entry name" value="Peripla_BP_I"/>
</dbReference>
<keyword evidence="2" id="KW-0238">DNA-binding</keyword>
<dbReference type="Pfam" id="PF00356">
    <property type="entry name" value="LacI"/>
    <property type="match status" value="1"/>
</dbReference>
<dbReference type="SUPFAM" id="SSF53822">
    <property type="entry name" value="Periplasmic binding protein-like I"/>
    <property type="match status" value="1"/>
</dbReference>
<reference evidence="5 6" key="1">
    <citation type="submission" date="2017-08" db="EMBL/GenBank/DDBJ databases">
        <title>Substantial Increase in Enzyme Production by Combined Drug-Resistance Mutations in Paenibacillus agaridevorans.</title>
        <authorList>
            <person name="Tanaka Y."/>
            <person name="Funane K."/>
            <person name="Hosaka T."/>
            <person name="Shiwa Y."/>
            <person name="Fujita N."/>
            <person name="Miyazaki T."/>
            <person name="Yoshikawa H."/>
            <person name="Murakami K."/>
            <person name="Kasahara K."/>
            <person name="Inaoka T."/>
            <person name="Hiraga Y."/>
            <person name="Ochi K."/>
        </authorList>
    </citation>
    <scope>NUCLEOTIDE SEQUENCE [LARGE SCALE GENOMIC DNA]</scope>
    <source>
        <strain evidence="5 6">T-3040</strain>
    </source>
</reference>
<organism evidence="5 6">
    <name type="scientific">Paenibacillus agaridevorans</name>
    <dbReference type="NCBI Taxonomy" id="171404"/>
    <lineage>
        <taxon>Bacteria</taxon>
        <taxon>Bacillati</taxon>
        <taxon>Bacillota</taxon>
        <taxon>Bacilli</taxon>
        <taxon>Bacillales</taxon>
        <taxon>Paenibacillaceae</taxon>
        <taxon>Paenibacillus</taxon>
    </lineage>
</organism>
<proteinExistence type="predicted"/>
<protein>
    <submittedName>
        <fullName evidence="5">LacI family transcriptional regulator</fullName>
    </submittedName>
</protein>
<evidence type="ECO:0000256" key="3">
    <source>
        <dbReference type="ARBA" id="ARBA00023163"/>
    </source>
</evidence>
<dbReference type="SMART" id="SM00354">
    <property type="entry name" value="HTH_LACI"/>
    <property type="match status" value="1"/>
</dbReference>
<dbReference type="InterPro" id="IPR046335">
    <property type="entry name" value="LacI/GalR-like_sensor"/>
</dbReference>
<dbReference type="Gene3D" id="3.40.50.2300">
    <property type="match status" value="2"/>
</dbReference>
<gene>
    <name evidence="5" type="ORF">PAT3040_01198</name>
</gene>
<dbReference type="PANTHER" id="PTHR30146:SF109">
    <property type="entry name" value="HTH-TYPE TRANSCRIPTIONAL REGULATOR GALS"/>
    <property type="match status" value="1"/>
</dbReference>
<dbReference type="CDD" id="cd01392">
    <property type="entry name" value="HTH_LacI"/>
    <property type="match status" value="1"/>
</dbReference>
<dbReference type="CDD" id="cd06267">
    <property type="entry name" value="PBP1_LacI_sugar_binding-like"/>
    <property type="match status" value="1"/>
</dbReference>
<keyword evidence="3" id="KW-0804">Transcription</keyword>
<dbReference type="AlphaFoldDB" id="A0A2R5ENU1"/>
<dbReference type="EMBL" id="BDQX01000054">
    <property type="protein sequence ID" value="GBG06668.1"/>
    <property type="molecule type" value="Genomic_DNA"/>
</dbReference>
<keyword evidence="1" id="KW-0805">Transcription regulation</keyword>
<keyword evidence="6" id="KW-1185">Reference proteome</keyword>
<evidence type="ECO:0000313" key="5">
    <source>
        <dbReference type="EMBL" id="GBG06668.1"/>
    </source>
</evidence>
<evidence type="ECO:0000313" key="6">
    <source>
        <dbReference type="Proteomes" id="UP000245202"/>
    </source>
</evidence>
<sequence length="353" mass="38574">MYIKGEEAASISRKEVARLAGVSEATVSRVLNNVGPIKEETKQRVLRAAAEVGYVPSALAQQFARRKSGNIGVILPSVPKVHLFSTYYFSEILSGIGEGAKRFGYDLLLMFQEPGEPRDYAALFRKQKVDACIMLGSQDVAEEREALAELADAGHPFFLVNQRFEGYPFPYVDADHVHGSKLAVEHLLQQGRSRIAFLNGPAQYSNSLDRLKGYKEALAGRGLLYDDSLLLEGNYSRKSGFAVATAVGEAIRDGLVDAVFAANDRMAIGLMHGLREQGLEAPKHYALIGYDDSDGSRIIRPMLSTVAVPFYEMGKLAAEKLLDSGRQAAVADVDDVAARESMLQVQLIARETT</sequence>
<dbReference type="Proteomes" id="UP000245202">
    <property type="component" value="Unassembled WGS sequence"/>
</dbReference>
<dbReference type="InterPro" id="IPR000843">
    <property type="entry name" value="HTH_LacI"/>
</dbReference>
<evidence type="ECO:0000256" key="2">
    <source>
        <dbReference type="ARBA" id="ARBA00023125"/>
    </source>
</evidence>
<dbReference type="InterPro" id="IPR010982">
    <property type="entry name" value="Lambda_DNA-bd_dom_sf"/>
</dbReference>
<dbReference type="PROSITE" id="PS50932">
    <property type="entry name" value="HTH_LACI_2"/>
    <property type="match status" value="1"/>
</dbReference>
<name>A0A2R5ENU1_9BACL</name>
<evidence type="ECO:0000259" key="4">
    <source>
        <dbReference type="PROSITE" id="PS50932"/>
    </source>
</evidence>